<evidence type="ECO:0000256" key="1">
    <source>
        <dbReference type="ARBA" id="ARBA00004429"/>
    </source>
</evidence>
<dbReference type="PANTHER" id="PTHR38674">
    <property type="entry name" value="ALKANE 1-MONOOXYGENASE 1"/>
    <property type="match status" value="1"/>
</dbReference>
<feature type="transmembrane region" description="Helical" evidence="12">
    <location>
        <begin position="217"/>
        <end position="235"/>
    </location>
</feature>
<dbReference type="GO" id="GO:0006629">
    <property type="term" value="P:lipid metabolic process"/>
    <property type="evidence" value="ECO:0007669"/>
    <property type="project" value="InterPro"/>
</dbReference>
<evidence type="ECO:0000256" key="7">
    <source>
        <dbReference type="ARBA" id="ARBA00022989"/>
    </source>
</evidence>
<dbReference type="eggNOG" id="COG3239">
    <property type="taxonomic scope" value="Bacteria"/>
</dbReference>
<dbReference type="Proteomes" id="UP000029392">
    <property type="component" value="Unassembled WGS sequence"/>
</dbReference>
<keyword evidence="7 12" id="KW-1133">Transmembrane helix</keyword>
<evidence type="ECO:0000256" key="10">
    <source>
        <dbReference type="ARBA" id="ARBA00023033"/>
    </source>
</evidence>
<name>A0A091ARU0_9GAMM</name>
<dbReference type="InterPro" id="IPR033885">
    <property type="entry name" value="AlkB/XylM"/>
</dbReference>
<dbReference type="OrthoDB" id="4759734at2"/>
<evidence type="ECO:0000256" key="6">
    <source>
        <dbReference type="ARBA" id="ARBA00022723"/>
    </source>
</evidence>
<evidence type="ECO:0000256" key="4">
    <source>
        <dbReference type="ARBA" id="ARBA00022519"/>
    </source>
</evidence>
<keyword evidence="3" id="KW-1003">Cell membrane</keyword>
<comment type="caution">
    <text evidence="14">The sequence shown here is derived from an EMBL/GenBank/DDBJ whole genome shotgun (WGS) entry which is preliminary data.</text>
</comment>
<dbReference type="Pfam" id="PF00487">
    <property type="entry name" value="FA_desaturase"/>
    <property type="match status" value="1"/>
</dbReference>
<evidence type="ECO:0000259" key="13">
    <source>
        <dbReference type="Pfam" id="PF00487"/>
    </source>
</evidence>
<feature type="transmembrane region" description="Helical" evidence="12">
    <location>
        <begin position="35"/>
        <end position="54"/>
    </location>
</feature>
<dbReference type="CDD" id="cd03512">
    <property type="entry name" value="Alkane-hydroxylase"/>
    <property type="match status" value="1"/>
</dbReference>
<organism evidence="14 15">
    <name type="scientific">Arenimonas malthae CC-JY-1</name>
    <dbReference type="NCBI Taxonomy" id="1384054"/>
    <lineage>
        <taxon>Bacteria</taxon>
        <taxon>Pseudomonadati</taxon>
        <taxon>Pseudomonadota</taxon>
        <taxon>Gammaproteobacteria</taxon>
        <taxon>Lysobacterales</taxon>
        <taxon>Lysobacteraceae</taxon>
        <taxon>Arenimonas</taxon>
    </lineage>
</organism>
<dbReference type="PANTHER" id="PTHR38674:SF1">
    <property type="entry name" value="ALKANE 1-MONOOXYGENASE 1"/>
    <property type="match status" value="1"/>
</dbReference>
<evidence type="ECO:0000313" key="14">
    <source>
        <dbReference type="EMBL" id="KFN41867.1"/>
    </source>
</evidence>
<evidence type="ECO:0000256" key="2">
    <source>
        <dbReference type="ARBA" id="ARBA00010823"/>
    </source>
</evidence>
<comment type="subcellular location">
    <subcellularLocation>
        <location evidence="1">Cell inner membrane</location>
        <topology evidence="1">Multi-pass membrane protein</topology>
    </subcellularLocation>
</comment>
<keyword evidence="8" id="KW-0560">Oxidoreductase</keyword>
<dbReference type="GO" id="GO:0005886">
    <property type="term" value="C:plasma membrane"/>
    <property type="evidence" value="ECO:0007669"/>
    <property type="project" value="UniProtKB-SubCell"/>
</dbReference>
<evidence type="ECO:0000256" key="8">
    <source>
        <dbReference type="ARBA" id="ARBA00023002"/>
    </source>
</evidence>
<evidence type="ECO:0000256" key="5">
    <source>
        <dbReference type="ARBA" id="ARBA00022692"/>
    </source>
</evidence>
<evidence type="ECO:0000313" key="15">
    <source>
        <dbReference type="Proteomes" id="UP000029392"/>
    </source>
</evidence>
<keyword evidence="10" id="KW-0503">Monooxygenase</keyword>
<evidence type="ECO:0000256" key="3">
    <source>
        <dbReference type="ARBA" id="ARBA00022475"/>
    </source>
</evidence>
<keyword evidence="4" id="KW-0997">Cell inner membrane</keyword>
<feature type="transmembrane region" description="Helical" evidence="12">
    <location>
        <begin position="74"/>
        <end position="95"/>
    </location>
</feature>
<keyword evidence="6" id="KW-0479">Metal-binding</keyword>
<comment type="similarity">
    <text evidence="2">Belongs to the fatty acid desaturase type 1 family. AlkB subfamily.</text>
</comment>
<dbReference type="GO" id="GO:0046872">
    <property type="term" value="F:metal ion binding"/>
    <property type="evidence" value="ECO:0007669"/>
    <property type="project" value="UniProtKB-KW"/>
</dbReference>
<dbReference type="RefSeq" id="WP_043805287.1">
    <property type="nucleotide sequence ID" value="NZ_AVCH01000209.1"/>
</dbReference>
<dbReference type="PATRIC" id="fig|1384054.3.peg.2633"/>
<dbReference type="EMBL" id="AVCH01000209">
    <property type="protein sequence ID" value="KFN41867.1"/>
    <property type="molecule type" value="Genomic_DNA"/>
</dbReference>
<dbReference type="AlphaFoldDB" id="A0A091ARU0"/>
<evidence type="ECO:0000256" key="12">
    <source>
        <dbReference type="SAM" id="Phobius"/>
    </source>
</evidence>
<feature type="transmembrane region" description="Helical" evidence="12">
    <location>
        <begin position="107"/>
        <end position="126"/>
    </location>
</feature>
<evidence type="ECO:0000256" key="9">
    <source>
        <dbReference type="ARBA" id="ARBA00023004"/>
    </source>
</evidence>
<keyword evidence="15" id="KW-1185">Reference proteome</keyword>
<sequence length="361" mass="40032">MSPGKALAFLIVFIVPALMPAAAWLGTASGRPDLMAWFPLFFLFVLLPAADYALGHDPVNVPPEREREVALRPWFRALTLACLPVQLAVLAWSAHWFANAGFGPAGLAGWLLSQGVVGGILAINTAHELIHKDGRLEPAVGGLLLASVGYHGFKVEHVRGHHVHVSTPEDASSARFGQSLWHFLPRALWRNTLNAWRLEAARLRGLGLPALHWRNEMVGWTAAWLAMAAAMTAWLGPAGLAFFLLQGLFAAGSLEIINYIEHYGLERRRGADGRYERTTHLHSWNSDYALSNLLLFQLQRHSDHHAFPKRRYAILRHRADSPQLPGGYAAMFVLALVPQLWRRVVDPRVRAFHAARDSVPA</sequence>
<reference evidence="14 15" key="1">
    <citation type="submission" date="2013-09" db="EMBL/GenBank/DDBJ databases">
        <title>Genome sequencing of Arenimonas malthae.</title>
        <authorList>
            <person name="Chen F."/>
            <person name="Wang G."/>
        </authorList>
    </citation>
    <scope>NUCLEOTIDE SEQUENCE [LARGE SCALE GENOMIC DNA]</scope>
    <source>
        <strain evidence="14 15">CC-JY-1</strain>
    </source>
</reference>
<keyword evidence="5 12" id="KW-0812">Transmembrane</keyword>
<keyword evidence="9" id="KW-0408">Iron</keyword>
<protein>
    <recommendedName>
        <fullName evidence="13">Fatty acid desaturase domain-containing protein</fullName>
    </recommendedName>
</protein>
<evidence type="ECO:0000256" key="11">
    <source>
        <dbReference type="ARBA" id="ARBA00023136"/>
    </source>
</evidence>
<keyword evidence="11 12" id="KW-0472">Membrane</keyword>
<gene>
    <name evidence="14" type="ORF">N790_12025</name>
</gene>
<proteinExistence type="inferred from homology"/>
<dbReference type="STRING" id="1384054.N790_12025"/>
<dbReference type="InterPro" id="IPR005804">
    <property type="entry name" value="FA_desaturase_dom"/>
</dbReference>
<accession>A0A091ARU0</accession>
<feature type="domain" description="Fatty acid desaturase" evidence="13">
    <location>
        <begin position="109"/>
        <end position="332"/>
    </location>
</feature>
<dbReference type="GO" id="GO:0004497">
    <property type="term" value="F:monooxygenase activity"/>
    <property type="evidence" value="ECO:0007669"/>
    <property type="project" value="UniProtKB-KW"/>
</dbReference>